<keyword evidence="10" id="KW-1185">Reference proteome</keyword>
<sequence>MKKILWLGCLSYLVIGIAHIIGGSILEQLISHYELSYSDGGQWIMNQFLGFLVGVLLGPSLSTRLGKRVTIVIAFGALTLAEAVYSMLPPWELMLIVAPLAGFGFGMIESVIGALIIDLFKGQTATAMSRIETFFGLGALFIPLTAAILIRYQLWELSFPILTAISGLTLLLWLSLSFGKEIDEGISQPSKQERQEKPIKPKYQKRALPFLGLSMIFFFLYVGVEMSVSNYLPSIMIERSGLSESSAASMLSLFWACMVLGRLFCGILADRYGYVKYLVVSMIVAVLAFIGMVLSTQSTMQFVMIAVGGLGFSGVFGIVLVYVNACLQGMTDRTTSLLVACGGIGGALFPKLTGWAMDHYNAATTITIVAVLVGIMLTFMIVMMLVGRNRNLQEQLPA</sequence>
<comment type="caution">
    <text evidence="9">The sequence shown here is derived from an EMBL/GenBank/DDBJ whole genome shotgun (WGS) entry which is preliminary data.</text>
</comment>
<feature type="transmembrane region" description="Helical" evidence="7">
    <location>
        <begin position="363"/>
        <end position="386"/>
    </location>
</feature>
<evidence type="ECO:0000313" key="9">
    <source>
        <dbReference type="EMBL" id="MFC6334971.1"/>
    </source>
</evidence>
<dbReference type="InterPro" id="IPR020846">
    <property type="entry name" value="MFS_dom"/>
</dbReference>
<evidence type="ECO:0000256" key="4">
    <source>
        <dbReference type="ARBA" id="ARBA00022692"/>
    </source>
</evidence>
<evidence type="ECO:0000256" key="5">
    <source>
        <dbReference type="ARBA" id="ARBA00022989"/>
    </source>
</evidence>
<feature type="transmembrane region" description="Helical" evidence="7">
    <location>
        <begin position="94"/>
        <end position="120"/>
    </location>
</feature>
<feature type="transmembrane region" description="Helical" evidence="7">
    <location>
        <begin position="246"/>
        <end position="265"/>
    </location>
</feature>
<reference evidence="10" key="1">
    <citation type="journal article" date="2019" name="Int. J. Syst. Evol. Microbiol.">
        <title>The Global Catalogue of Microorganisms (GCM) 10K type strain sequencing project: providing services to taxonomists for standard genome sequencing and annotation.</title>
        <authorList>
            <consortium name="The Broad Institute Genomics Platform"/>
            <consortium name="The Broad Institute Genome Sequencing Center for Infectious Disease"/>
            <person name="Wu L."/>
            <person name="Ma J."/>
        </authorList>
    </citation>
    <scope>NUCLEOTIDE SEQUENCE [LARGE SCALE GENOMIC DNA]</scope>
    <source>
        <strain evidence="10">PCU 280</strain>
    </source>
</reference>
<keyword evidence="6 7" id="KW-0472">Membrane</keyword>
<comment type="subcellular location">
    <subcellularLocation>
        <location evidence="1">Cell membrane</location>
        <topology evidence="1">Multi-pass membrane protein</topology>
    </subcellularLocation>
</comment>
<evidence type="ECO:0000259" key="8">
    <source>
        <dbReference type="PROSITE" id="PS50850"/>
    </source>
</evidence>
<comment type="similarity">
    <text evidence="2">Belongs to the major facilitator superfamily.</text>
</comment>
<dbReference type="InterPro" id="IPR036259">
    <property type="entry name" value="MFS_trans_sf"/>
</dbReference>
<protein>
    <submittedName>
        <fullName evidence="9">MFS transporter</fullName>
    </submittedName>
</protein>
<dbReference type="RefSeq" id="WP_379238048.1">
    <property type="nucleotide sequence ID" value="NZ_JBHSTE010000008.1"/>
</dbReference>
<feature type="transmembrane region" description="Helical" evidence="7">
    <location>
        <begin position="132"/>
        <end position="152"/>
    </location>
</feature>
<feature type="transmembrane region" description="Helical" evidence="7">
    <location>
        <begin position="69"/>
        <end position="88"/>
    </location>
</feature>
<evidence type="ECO:0000256" key="3">
    <source>
        <dbReference type="ARBA" id="ARBA00022448"/>
    </source>
</evidence>
<feature type="transmembrane region" description="Helical" evidence="7">
    <location>
        <begin position="158"/>
        <end position="178"/>
    </location>
</feature>
<dbReference type="Pfam" id="PF07690">
    <property type="entry name" value="MFS_1"/>
    <property type="match status" value="1"/>
</dbReference>
<evidence type="ECO:0000313" key="10">
    <source>
        <dbReference type="Proteomes" id="UP001596233"/>
    </source>
</evidence>
<feature type="domain" description="Major facilitator superfamily (MFS) profile" evidence="8">
    <location>
        <begin position="4"/>
        <end position="390"/>
    </location>
</feature>
<evidence type="ECO:0000256" key="7">
    <source>
        <dbReference type="SAM" id="Phobius"/>
    </source>
</evidence>
<dbReference type="PROSITE" id="PS50850">
    <property type="entry name" value="MFS"/>
    <property type="match status" value="1"/>
</dbReference>
<feature type="transmembrane region" description="Helical" evidence="7">
    <location>
        <begin position="337"/>
        <end position="357"/>
    </location>
</feature>
<gene>
    <name evidence="9" type="ORF">ACFP56_20255</name>
</gene>
<keyword evidence="3" id="KW-0813">Transport</keyword>
<evidence type="ECO:0000256" key="6">
    <source>
        <dbReference type="ARBA" id="ARBA00023136"/>
    </source>
</evidence>
<organism evidence="9 10">
    <name type="scientific">Paenibacillus septentrionalis</name>
    <dbReference type="NCBI Taxonomy" id="429342"/>
    <lineage>
        <taxon>Bacteria</taxon>
        <taxon>Bacillati</taxon>
        <taxon>Bacillota</taxon>
        <taxon>Bacilli</taxon>
        <taxon>Bacillales</taxon>
        <taxon>Paenibacillaceae</taxon>
        <taxon>Paenibacillus</taxon>
    </lineage>
</organism>
<keyword evidence="4 7" id="KW-0812">Transmembrane</keyword>
<keyword evidence="5 7" id="KW-1133">Transmembrane helix</keyword>
<feature type="transmembrane region" description="Helical" evidence="7">
    <location>
        <begin position="302"/>
        <end position="325"/>
    </location>
</feature>
<dbReference type="Proteomes" id="UP001596233">
    <property type="component" value="Unassembled WGS sequence"/>
</dbReference>
<feature type="transmembrane region" description="Helical" evidence="7">
    <location>
        <begin position="44"/>
        <end position="62"/>
    </location>
</feature>
<feature type="transmembrane region" description="Helical" evidence="7">
    <location>
        <begin position="277"/>
        <end position="296"/>
    </location>
</feature>
<dbReference type="InterPro" id="IPR011701">
    <property type="entry name" value="MFS"/>
</dbReference>
<dbReference type="PANTHER" id="PTHR23514">
    <property type="entry name" value="BYPASS OF STOP CODON PROTEIN 6"/>
    <property type="match status" value="1"/>
</dbReference>
<dbReference type="Gene3D" id="1.20.1250.20">
    <property type="entry name" value="MFS general substrate transporter like domains"/>
    <property type="match status" value="2"/>
</dbReference>
<name>A0ABW1V9M0_9BACL</name>
<dbReference type="EMBL" id="JBHSTE010000008">
    <property type="protein sequence ID" value="MFC6334971.1"/>
    <property type="molecule type" value="Genomic_DNA"/>
</dbReference>
<accession>A0ABW1V9M0</accession>
<dbReference type="SUPFAM" id="SSF103473">
    <property type="entry name" value="MFS general substrate transporter"/>
    <property type="match status" value="1"/>
</dbReference>
<feature type="transmembrane region" description="Helical" evidence="7">
    <location>
        <begin position="207"/>
        <end position="226"/>
    </location>
</feature>
<evidence type="ECO:0000256" key="1">
    <source>
        <dbReference type="ARBA" id="ARBA00004651"/>
    </source>
</evidence>
<proteinExistence type="inferred from homology"/>
<evidence type="ECO:0000256" key="2">
    <source>
        <dbReference type="ARBA" id="ARBA00008335"/>
    </source>
</evidence>
<dbReference type="PANTHER" id="PTHR23514:SF3">
    <property type="entry name" value="BYPASS OF STOP CODON PROTEIN 6"/>
    <property type="match status" value="1"/>
</dbReference>
<dbReference type="InterPro" id="IPR051788">
    <property type="entry name" value="MFS_Transporter"/>
</dbReference>